<dbReference type="InterPro" id="IPR013083">
    <property type="entry name" value="Znf_RING/FYVE/PHD"/>
</dbReference>
<dbReference type="Pfam" id="PF13445">
    <property type="entry name" value="zf-RING_UBOX"/>
    <property type="match status" value="1"/>
</dbReference>
<feature type="domain" description="RING-type" evidence="5">
    <location>
        <begin position="5"/>
        <end position="49"/>
    </location>
</feature>
<evidence type="ECO:0000313" key="6">
    <source>
        <dbReference type="Ensembl" id="ENSSHBP00005021271.1"/>
    </source>
</evidence>
<reference evidence="6 7" key="1">
    <citation type="submission" date="2019-11" db="EMBL/GenBank/DDBJ databases">
        <title>Strigops habroptila (kakapo) genome, bStrHab1, primary haplotype, v2.</title>
        <authorList>
            <person name="Jarvis E.D."/>
            <person name="Howard J."/>
            <person name="Rhie A."/>
            <person name="Phillippy A."/>
            <person name="Korlach J."/>
            <person name="Digby A."/>
            <person name="Iorns D."/>
            <person name="Eason D."/>
            <person name="Robertson B."/>
            <person name="Raemaekers T."/>
            <person name="Howe K."/>
            <person name="Lewin H."/>
            <person name="Damas J."/>
            <person name="Hastie A."/>
            <person name="Tracey A."/>
            <person name="Chow W."/>
            <person name="Fedrigo O."/>
        </authorList>
    </citation>
    <scope>NUCLEOTIDE SEQUENCE [LARGE SCALE GENOMIC DNA]</scope>
</reference>
<protein>
    <recommendedName>
        <fullName evidence="5">RING-type domain-containing protein</fullName>
    </recommendedName>
</protein>
<accession>A0A672V151</accession>
<dbReference type="InParanoid" id="A0A672V151"/>
<dbReference type="SUPFAM" id="SSF57850">
    <property type="entry name" value="RING/U-box"/>
    <property type="match status" value="1"/>
</dbReference>
<keyword evidence="3" id="KW-0862">Zinc</keyword>
<evidence type="ECO:0000256" key="3">
    <source>
        <dbReference type="ARBA" id="ARBA00022833"/>
    </source>
</evidence>
<dbReference type="InterPro" id="IPR001841">
    <property type="entry name" value="Znf_RING"/>
</dbReference>
<keyword evidence="7" id="KW-1185">Reference proteome</keyword>
<keyword evidence="1" id="KW-0479">Metal-binding</keyword>
<evidence type="ECO:0000313" key="7">
    <source>
        <dbReference type="Proteomes" id="UP000472266"/>
    </source>
</evidence>
<dbReference type="Proteomes" id="UP000472266">
    <property type="component" value="Chromosome 15"/>
</dbReference>
<keyword evidence="2 4" id="KW-0863">Zinc-finger</keyword>
<organism evidence="6 7">
    <name type="scientific">Strigops habroptila</name>
    <name type="common">Kakapo</name>
    <dbReference type="NCBI Taxonomy" id="2489341"/>
    <lineage>
        <taxon>Eukaryota</taxon>
        <taxon>Metazoa</taxon>
        <taxon>Chordata</taxon>
        <taxon>Craniata</taxon>
        <taxon>Vertebrata</taxon>
        <taxon>Euteleostomi</taxon>
        <taxon>Archelosauria</taxon>
        <taxon>Archosauria</taxon>
        <taxon>Dinosauria</taxon>
        <taxon>Saurischia</taxon>
        <taxon>Theropoda</taxon>
        <taxon>Coelurosauria</taxon>
        <taxon>Aves</taxon>
        <taxon>Neognathae</taxon>
        <taxon>Neoaves</taxon>
        <taxon>Telluraves</taxon>
        <taxon>Australaves</taxon>
        <taxon>Psittaciformes</taxon>
        <taxon>Psittacidae</taxon>
        <taxon>Strigops</taxon>
    </lineage>
</organism>
<evidence type="ECO:0000256" key="2">
    <source>
        <dbReference type="ARBA" id="ARBA00022771"/>
    </source>
</evidence>
<evidence type="ECO:0000256" key="1">
    <source>
        <dbReference type="ARBA" id="ARBA00022723"/>
    </source>
</evidence>
<dbReference type="AlphaFoldDB" id="A0A672V151"/>
<dbReference type="GO" id="GO:0008270">
    <property type="term" value="F:zinc ion binding"/>
    <property type="evidence" value="ECO:0007669"/>
    <property type="project" value="UniProtKB-KW"/>
</dbReference>
<name>A0A672V151_STRHB</name>
<sequence>MELTCAICLDAYLELVMLSCGHSFCRDGIQEGCSHQQCPRGPYRCPLCRAQVDPEEESPEVQCEEKGKAWDTFVQEYNLPVNLYD</sequence>
<evidence type="ECO:0000256" key="4">
    <source>
        <dbReference type="PROSITE-ProRule" id="PRU00175"/>
    </source>
</evidence>
<reference evidence="6" key="2">
    <citation type="submission" date="2025-08" db="UniProtKB">
        <authorList>
            <consortium name="Ensembl"/>
        </authorList>
    </citation>
    <scope>IDENTIFICATION</scope>
</reference>
<dbReference type="Ensembl" id="ENSSHBT00005025357.1">
    <property type="protein sequence ID" value="ENSSHBP00005021271.1"/>
    <property type="gene ID" value="ENSSHBG00005018047.1"/>
</dbReference>
<dbReference type="PROSITE" id="PS50089">
    <property type="entry name" value="ZF_RING_2"/>
    <property type="match status" value="1"/>
</dbReference>
<dbReference type="InterPro" id="IPR027370">
    <property type="entry name" value="Znf-RING_euk"/>
</dbReference>
<evidence type="ECO:0000259" key="5">
    <source>
        <dbReference type="PROSITE" id="PS50089"/>
    </source>
</evidence>
<reference evidence="6" key="3">
    <citation type="submission" date="2025-09" db="UniProtKB">
        <authorList>
            <consortium name="Ensembl"/>
        </authorList>
    </citation>
    <scope>IDENTIFICATION</scope>
</reference>
<proteinExistence type="predicted"/>
<dbReference type="SMART" id="SM00184">
    <property type="entry name" value="RING"/>
    <property type="match status" value="1"/>
</dbReference>
<dbReference type="Gene3D" id="3.30.40.10">
    <property type="entry name" value="Zinc/RING finger domain, C3HC4 (zinc finger)"/>
    <property type="match status" value="1"/>
</dbReference>